<dbReference type="InterPro" id="IPR000601">
    <property type="entry name" value="PKD_dom"/>
</dbReference>
<dbReference type="Pfam" id="PF19406">
    <property type="entry name" value="PKD_5"/>
    <property type="match status" value="2"/>
</dbReference>
<dbReference type="PROSITE" id="PS50093">
    <property type="entry name" value="PKD"/>
    <property type="match status" value="3"/>
</dbReference>
<feature type="domain" description="PKD" evidence="1">
    <location>
        <begin position="1813"/>
        <end position="1862"/>
    </location>
</feature>
<keyword evidence="4" id="KW-1185">Reference proteome</keyword>
<evidence type="ECO:0000313" key="3">
    <source>
        <dbReference type="EMBL" id="WNH12140.1"/>
    </source>
</evidence>
<dbReference type="InterPro" id="IPR013783">
    <property type="entry name" value="Ig-like_fold"/>
</dbReference>
<dbReference type="SMART" id="SM00089">
    <property type="entry name" value="PKD"/>
    <property type="match status" value="4"/>
</dbReference>
<accession>A0ABY9Y2H4</accession>
<name>A0ABY9Y2H4_9FLAO</name>
<dbReference type="Gene3D" id="2.60.40.10">
    <property type="entry name" value="Immunoglobulins"/>
    <property type="match status" value="7"/>
</dbReference>
<dbReference type="InterPro" id="IPR035986">
    <property type="entry name" value="PKD_dom_sf"/>
</dbReference>
<gene>
    <name evidence="3" type="ORF">RHP49_14745</name>
</gene>
<dbReference type="CDD" id="cd00146">
    <property type="entry name" value="PKD"/>
    <property type="match status" value="1"/>
</dbReference>
<dbReference type="Pfam" id="PF18911">
    <property type="entry name" value="PKD_4"/>
    <property type="match status" value="2"/>
</dbReference>
<evidence type="ECO:0000259" key="1">
    <source>
        <dbReference type="PROSITE" id="PS50093"/>
    </source>
</evidence>
<protein>
    <submittedName>
        <fullName evidence="3">PKD domain-containing protein</fullName>
    </submittedName>
</protein>
<reference evidence="3 4" key="1">
    <citation type="submission" date="2023-09" db="EMBL/GenBank/DDBJ databases">
        <title>Thalassobella suaedae gen. nov., sp. nov., a marine bacterium of the family Flavobacteriaceae isolated from a halophyte Suaeda japonica.</title>
        <authorList>
            <person name="Lee S.Y."/>
            <person name="Hwang C.Y."/>
        </authorList>
    </citation>
    <scope>NUCLEOTIDE SEQUENCE [LARGE SCALE GENOMIC DNA]</scope>
    <source>
        <strain evidence="3 4">HL-DH10</strain>
    </source>
</reference>
<feature type="domain" description="Ig-like" evidence="2">
    <location>
        <begin position="739"/>
        <end position="825"/>
    </location>
</feature>
<dbReference type="InterPro" id="IPR045828">
    <property type="entry name" value="PKD_Bacteroidetes"/>
</dbReference>
<dbReference type="Proteomes" id="UP001303407">
    <property type="component" value="Chromosome"/>
</dbReference>
<dbReference type="InterPro" id="IPR007110">
    <property type="entry name" value="Ig-like_dom"/>
</dbReference>
<proteinExistence type="predicted"/>
<dbReference type="InterPro" id="IPR026341">
    <property type="entry name" value="T9SS_type_B"/>
</dbReference>
<dbReference type="Gene3D" id="2.60.40.740">
    <property type="match status" value="1"/>
</dbReference>
<dbReference type="EMBL" id="CP134536">
    <property type="protein sequence ID" value="WNH12140.1"/>
    <property type="molecule type" value="Genomic_DNA"/>
</dbReference>
<feature type="domain" description="PKD" evidence="1">
    <location>
        <begin position="509"/>
        <end position="561"/>
    </location>
</feature>
<dbReference type="Gene3D" id="2.60.40.2700">
    <property type="match status" value="3"/>
</dbReference>
<sequence>MRKVSFLTILSFFIISVSIFALNKIDTKKEHTKTRSYSILNLDNAPPPTATISGTTQVCKDENPAPKITFTGSGGDAPYTFTYNINGGDDQTISTSENNASVSITVNTSIADIFTYNLISVEDDKNDIENVSGNATITIINSPDGSLGGTGSGTTFEGRPVFKQCSNTTSTFTFTNTSTTPSSLNTNYSINWGDGTTNFIQSNWSTTTHSYAVGIYNLIYTIEGSNGCNTTTNYTVFVGSNPAVSLGNPGNTDICNSRSLTFPITGTENNPPGTTYTVTFNDGSTPQVFNHPPPSDITHTFSSSSCNTTSSDGSNSYENSFSANIVASNPCSSSSVGVVPIYVSISPEAEFSSPDTSCTNTNTCFSNMSIGEENLGSGSVCDTSPNIIWEVLPNSGYNISQGSLGNDFGLADGNSWLSGSDDLCLNFTTAGTYTVTLKTGNRCGSDSITKTICIEPELIPTFTLDTNSGCAPLAVQTTNTTDLTDSCGGETHLWQVTYISNFCGTSPETWSFTNSTDENSASPSINFVTAGTYTVTLITTNSCGTNSVSQTIEVKQPPTATINAIPDTCGSVSINPVATIASCAPNSETLTYSWSFPGGNPATATTLDPGTITYATPGSYQVSFSITNSCGTATDTEDFIVNPIPNITNTNLTQTICSGTDTAEVILTSDITNTTYSWTATAPSGVTGFDASGNTDTIPVQTIFNSNTTSEDVTYTITPSVGGCDGTSVNLIITVDPAPSFTSQPQPETICVNGAITPLSVTVNGPGTPSYQWYSNIVDDNSTGTLITNETASTYIPPNTPVGVTFYYCIVSFTSGVGCNEITTNTARIEIVDGIQIDTNPIPSQTICNGGDIPSVLSVTHSGGTGIMSYQWYSNTTNTYTGGTAITGANNIDYTPPTFNTSGSYYYYVVISPNGSGCVDVISDVAEIIVVDDPTITTQPLTTQTLCQGITPQDLEVIASGGLGTIYNYQWYSNSTNTNSGGTLIPNETNNIFTPPTIAIGTLYYYVEITQPGAGCSIISNTSKVNINAAPSFTMQPISETICLGETFNTLSVSYSNGVGTPKYQWYSNAVNDNFTGTAITGAVNTNYTPPSGTVGTVYYYAVITFSSGGCTEITSQVAENTVNQTPNISTKTETICSGITFDIPPNASNGDVAPAGTTYILTNPVINPSGTITGASSETTPQTSISQTLTNTTTNPATVSYTVTPVSGICTGTDFSITITVNPSISVIENITHSSCYLSNTGSIEISITGGVPFTTGNPYQISWTRPNGYTNSNEDISNLEPGNYEITITDDGGCPYKNTFTITEPDELVFSNIDFDPETISCFGANNGSIGIDISGGTMPYTYNWTLNGNPYNKSEDLTNLAPGDYEVTVIDANNCSPIVKSFEIIEPLLLDTSLINQTDIICFGDATGEININTVGGRPIEINPGVFDYSYSWTGPNGFTSSLQNLSGLIAGTYNLIVTDKSNCTDTLEVVLNQTDEIIIDYTSTEIECYGDNNASITINSITGGNPSYAIAWSNLGSGMIQNNLSAGTYIITVTDDTNCEKQAVIVIDEAPLFRITPDITQVSCFGENDARIILNLEGGIDPINLVWDDDATAGIERNNISPGIYTVTITDGTPCEITETFTITEPDALSLSANTIDALDCEDANSGAINLIVTGGTLPHSYSWSNGDTTEDLTNIPPGDYSVTITDANNCKISESWTINRFEPLTANVETVTEFDCETRYVNQTFEAKISGGVPPYQLSWSSGTISGNNNQFMNTTQNGLVILDVVDSYGCSTNYSLNVNVPVLGDATFNINASIFNTYGFYSKSDPIQFINTSIGDYISISWDFGDGNFSSEESPIHTYVSEGNYVVTQTVTYPFGCIYTHDITLNIEKGYSLITPNAFTPNNDGLNDYFVPESIALSNMTLNIYNTWGSLIYSETGENLKGWDGTTNGTNAENGNYYFTLTAKTFYGETITKEGAFVSIK</sequence>
<organism evidence="3 4">
    <name type="scientific">Thalassobellus suaedae</name>
    <dbReference type="NCBI Taxonomy" id="3074124"/>
    <lineage>
        <taxon>Bacteria</taxon>
        <taxon>Pseudomonadati</taxon>
        <taxon>Bacteroidota</taxon>
        <taxon>Flavobacteriia</taxon>
        <taxon>Flavobacteriales</taxon>
        <taxon>Flavobacteriaceae</taxon>
        <taxon>Thalassobellus</taxon>
    </lineage>
</organism>
<dbReference type="InterPro" id="IPR025667">
    <property type="entry name" value="SprB_repeat"/>
</dbReference>
<dbReference type="InterPro" id="IPR022409">
    <property type="entry name" value="PKD/Chitinase_dom"/>
</dbReference>
<dbReference type="PROSITE" id="PS50835">
    <property type="entry name" value="IG_LIKE"/>
    <property type="match status" value="1"/>
</dbReference>
<feature type="domain" description="PKD" evidence="1">
    <location>
        <begin position="587"/>
        <end position="641"/>
    </location>
</feature>
<dbReference type="SUPFAM" id="SSF49299">
    <property type="entry name" value="PKD domain"/>
    <property type="match status" value="4"/>
</dbReference>
<dbReference type="Pfam" id="PF13573">
    <property type="entry name" value="SprB"/>
    <property type="match status" value="3"/>
</dbReference>
<dbReference type="RefSeq" id="WP_415862122.1">
    <property type="nucleotide sequence ID" value="NZ_CP134536.1"/>
</dbReference>
<dbReference type="Pfam" id="PF13585">
    <property type="entry name" value="CHU_C"/>
    <property type="match status" value="1"/>
</dbReference>
<evidence type="ECO:0000313" key="4">
    <source>
        <dbReference type="Proteomes" id="UP001303407"/>
    </source>
</evidence>
<evidence type="ECO:0000259" key="2">
    <source>
        <dbReference type="PROSITE" id="PS50835"/>
    </source>
</evidence>
<dbReference type="NCBIfam" id="TIGR04131">
    <property type="entry name" value="Bac_Flav_CTERM"/>
    <property type="match status" value="1"/>
</dbReference>